<protein>
    <recommendedName>
        <fullName evidence="1">Putative membrane protein insertion efficiency factor</fullName>
    </recommendedName>
</protein>
<dbReference type="OrthoDB" id="9801753at2"/>
<evidence type="ECO:0000313" key="2">
    <source>
        <dbReference type="EMBL" id="AHH10299.1"/>
    </source>
</evidence>
<dbReference type="HOGENOM" id="CLU_144811_5_2_12"/>
<comment type="function">
    <text evidence="1">Could be involved in insertion of integral membrane proteins into the membrane.</text>
</comment>
<name>W5SSY6_9SPIR</name>
<accession>W5SSY6</accession>
<comment type="similarity">
    <text evidence="1">Belongs to the UPF0161 family.</text>
</comment>
<dbReference type="SMART" id="SM01234">
    <property type="entry name" value="Haemolytic"/>
    <property type="match status" value="1"/>
</dbReference>
<dbReference type="Pfam" id="PF01809">
    <property type="entry name" value="YidD"/>
    <property type="match status" value="1"/>
</dbReference>
<keyword evidence="1" id="KW-1003">Cell membrane</keyword>
<dbReference type="HAMAP" id="MF_00386">
    <property type="entry name" value="UPF0161_YidD"/>
    <property type="match status" value="1"/>
</dbReference>
<dbReference type="PANTHER" id="PTHR33383">
    <property type="entry name" value="MEMBRANE PROTEIN INSERTION EFFICIENCY FACTOR-RELATED"/>
    <property type="match status" value="1"/>
</dbReference>
<keyword evidence="1" id="KW-0472">Membrane</keyword>
<dbReference type="RefSeq" id="WP_155806395.1">
    <property type="nucleotide sequence ID" value="NZ_CP005745.1"/>
</dbReference>
<dbReference type="AlphaFoldDB" id="W5SSY6"/>
<reference evidence="2" key="1">
    <citation type="submission" date="2013-04" db="EMBL/GenBank/DDBJ databases">
        <title>Comparative Genomics of Relapsing Fever Spirochetes.</title>
        <authorList>
            <person name="Schwan T.G."/>
            <person name="Raffel S.J."/>
            <person name="Porcella S.F."/>
            <person name="Martens C.A."/>
            <person name="Bruno D.P."/>
            <person name="Ricklefs S.M."/>
            <person name="Barbian K.B."/>
        </authorList>
    </citation>
    <scope>NUCLEOTIDE SEQUENCE [LARGE SCALE GENOMIC DNA]</scope>
    <source>
        <strain evidence="2">Co53</strain>
    </source>
</reference>
<sequence>MYILTKLSVPLNLIFILLIKIYQKTFSKIFGFCCIYEPSCSNYAIQCLKRHNIITALTLIALRLLRCNALFKGGFESLPIEKPIFKSLQEFKTRLIK</sequence>
<dbReference type="NCBIfam" id="TIGR00278">
    <property type="entry name" value="membrane protein insertion efficiency factor YidD"/>
    <property type="match status" value="1"/>
</dbReference>
<dbReference type="Proteomes" id="UP000019330">
    <property type="component" value="Chromosome"/>
</dbReference>
<keyword evidence="3" id="KW-1185">Reference proteome</keyword>
<dbReference type="GO" id="GO:0005886">
    <property type="term" value="C:plasma membrane"/>
    <property type="evidence" value="ECO:0007669"/>
    <property type="project" value="UniProtKB-SubCell"/>
</dbReference>
<dbReference type="eggNOG" id="COG0759">
    <property type="taxonomic scope" value="Bacteria"/>
</dbReference>
<dbReference type="EMBL" id="CP005745">
    <property type="protein sequence ID" value="AHH10299.1"/>
    <property type="molecule type" value="Genomic_DNA"/>
</dbReference>
<gene>
    <name evidence="2" type="ORF">BCO_0100800</name>
</gene>
<dbReference type="InterPro" id="IPR002696">
    <property type="entry name" value="Membr_insert_effic_factor_YidD"/>
</dbReference>
<evidence type="ECO:0000313" key="3">
    <source>
        <dbReference type="Proteomes" id="UP000019330"/>
    </source>
</evidence>
<proteinExistence type="inferred from homology"/>
<organism evidence="2 3">
    <name type="scientific">Borrelia coriaceae ATCC 43381</name>
    <dbReference type="NCBI Taxonomy" id="1408429"/>
    <lineage>
        <taxon>Bacteria</taxon>
        <taxon>Pseudomonadati</taxon>
        <taxon>Spirochaetota</taxon>
        <taxon>Spirochaetia</taxon>
        <taxon>Spirochaetales</taxon>
        <taxon>Borreliaceae</taxon>
        <taxon>Borrelia</taxon>
    </lineage>
</organism>
<comment type="subcellular location">
    <subcellularLocation>
        <location evidence="1">Cell membrane</location>
        <topology evidence="1">Peripheral membrane protein</topology>
        <orientation evidence="1">Cytoplasmic side</orientation>
    </subcellularLocation>
</comment>
<evidence type="ECO:0000256" key="1">
    <source>
        <dbReference type="HAMAP-Rule" id="MF_00386"/>
    </source>
</evidence>
<dbReference type="STRING" id="1313292.BCO_0100800"/>
<dbReference type="PANTHER" id="PTHR33383:SF1">
    <property type="entry name" value="MEMBRANE PROTEIN INSERTION EFFICIENCY FACTOR-RELATED"/>
    <property type="match status" value="1"/>
</dbReference>